<dbReference type="GeneID" id="63826970"/>
<dbReference type="Proteomes" id="UP000076871">
    <property type="component" value="Unassembled WGS sequence"/>
</dbReference>
<organism evidence="1 2">
    <name type="scientific">Laetiporus sulphureus 93-53</name>
    <dbReference type="NCBI Taxonomy" id="1314785"/>
    <lineage>
        <taxon>Eukaryota</taxon>
        <taxon>Fungi</taxon>
        <taxon>Dikarya</taxon>
        <taxon>Basidiomycota</taxon>
        <taxon>Agaricomycotina</taxon>
        <taxon>Agaricomycetes</taxon>
        <taxon>Polyporales</taxon>
        <taxon>Laetiporus</taxon>
    </lineage>
</organism>
<dbReference type="AlphaFoldDB" id="A0A165BUT5"/>
<reference evidence="1 2" key="1">
    <citation type="journal article" date="2016" name="Mol. Biol. Evol.">
        <title>Comparative Genomics of Early-Diverging Mushroom-Forming Fungi Provides Insights into the Origins of Lignocellulose Decay Capabilities.</title>
        <authorList>
            <person name="Nagy L.G."/>
            <person name="Riley R."/>
            <person name="Tritt A."/>
            <person name="Adam C."/>
            <person name="Daum C."/>
            <person name="Floudas D."/>
            <person name="Sun H."/>
            <person name="Yadav J.S."/>
            <person name="Pangilinan J."/>
            <person name="Larsson K.H."/>
            <person name="Matsuura K."/>
            <person name="Barry K."/>
            <person name="Labutti K."/>
            <person name="Kuo R."/>
            <person name="Ohm R.A."/>
            <person name="Bhattacharya S.S."/>
            <person name="Shirouzu T."/>
            <person name="Yoshinaga Y."/>
            <person name="Martin F.M."/>
            <person name="Grigoriev I.V."/>
            <person name="Hibbett D.S."/>
        </authorList>
    </citation>
    <scope>NUCLEOTIDE SEQUENCE [LARGE SCALE GENOMIC DNA]</scope>
    <source>
        <strain evidence="1 2">93-53</strain>
    </source>
</reference>
<evidence type="ECO:0000313" key="2">
    <source>
        <dbReference type="Proteomes" id="UP000076871"/>
    </source>
</evidence>
<dbReference type="InParanoid" id="A0A165BUT5"/>
<sequence length="53" mass="6212">MREAGKLSSSTRRYLFVSALFEVHPLHRVISSADYMHDPSRLYPYQISLDIRT</sequence>
<name>A0A165BUT5_9APHY</name>
<evidence type="ECO:0000313" key="1">
    <source>
        <dbReference type="EMBL" id="KZT01695.1"/>
    </source>
</evidence>
<keyword evidence="2" id="KW-1185">Reference proteome</keyword>
<gene>
    <name evidence="1" type="ORF">LAESUDRAFT_730971</name>
</gene>
<accession>A0A165BUT5</accession>
<dbReference type="EMBL" id="KV427661">
    <property type="protein sequence ID" value="KZT01695.1"/>
    <property type="molecule type" value="Genomic_DNA"/>
</dbReference>
<protein>
    <submittedName>
        <fullName evidence="1">Uncharacterized protein</fullName>
    </submittedName>
</protein>
<proteinExistence type="predicted"/>
<dbReference type="RefSeq" id="XP_040759435.1">
    <property type="nucleotide sequence ID" value="XM_040909941.1"/>
</dbReference>